<dbReference type="InterPro" id="IPR036291">
    <property type="entry name" value="NAD(P)-bd_dom_sf"/>
</dbReference>
<feature type="binding site" evidence="12">
    <location>
        <position position="198"/>
    </location>
    <ligand>
        <name>L-homoserine</name>
        <dbReference type="ChEBI" id="CHEBI:57476"/>
    </ligand>
</feature>
<feature type="binding site" evidence="12">
    <location>
        <position position="113"/>
    </location>
    <ligand>
        <name>NADPH</name>
        <dbReference type="ChEBI" id="CHEBI:57783"/>
    </ligand>
</feature>
<comment type="similarity">
    <text evidence="3 13">Belongs to the homoserine dehydrogenase family.</text>
</comment>
<dbReference type="CDD" id="cd04881">
    <property type="entry name" value="ACT_HSDH-Hom"/>
    <property type="match status" value="1"/>
</dbReference>
<dbReference type="UniPathway" id="UPA00050">
    <property type="reaction ID" value="UER00063"/>
</dbReference>
<organism evidence="15 16">
    <name type="scientific">Candidatus Phaeomarinibacter ectocarpi</name>
    <dbReference type="NCBI Taxonomy" id="1458461"/>
    <lineage>
        <taxon>Bacteria</taxon>
        <taxon>Pseudomonadati</taxon>
        <taxon>Pseudomonadota</taxon>
        <taxon>Alphaproteobacteria</taxon>
        <taxon>Hyphomicrobiales</taxon>
        <taxon>Parvibaculaceae</taxon>
        <taxon>Candidatus Phaeomarinibacter</taxon>
    </lineage>
</organism>
<sequence length="439" mass="45529">MSGKSKSGKPIRVGIAGLGTVGAGVIKILTAQADLLSARAGCPIVIGGVSARSKDQDRGVDLSPYPWFDDCLDMAAADDIDVVMELIGGEEGVARSLVQTALENGKHVVTANKALLAHHGVALARLAETKGVVLAYEAAVAGGIPVIKGLREGLTANRIDRMVAILNGTCNFVLSLMEDEGVGFEAAVKQAQDVGFAEADPTTDIGGFDAAHKLAILASIAFGTRVNFDAVDIQGIDSITAEDIEAAKELGYRIKLIAAAQRLDGGCLQRVQPALVPLAHPLALVSGGGNAIHLEGDWVGAVEFGGPGAGEGPTASAVVADTVDIARGLDIPVFGIPVDNLTADNAAPEDTSQTAFYLRFQMADQKGTIAAVTGLLAENDISIETMIQRPERNHVEGANMPVIVITYPSTRQALTKAINAIEETGIVASRPHVIRVESL</sequence>
<evidence type="ECO:0000256" key="12">
    <source>
        <dbReference type="PIRSR" id="PIRSR000098-2"/>
    </source>
</evidence>
<dbReference type="Pfam" id="PF03447">
    <property type="entry name" value="NAD_binding_3"/>
    <property type="match status" value="1"/>
</dbReference>
<dbReference type="Proteomes" id="UP000032160">
    <property type="component" value="Chromosome I"/>
</dbReference>
<dbReference type="PANTHER" id="PTHR43331:SF1">
    <property type="entry name" value="HOMOSERINE DEHYDROGENASE"/>
    <property type="match status" value="1"/>
</dbReference>
<evidence type="ECO:0000256" key="13">
    <source>
        <dbReference type="RuleBase" id="RU004171"/>
    </source>
</evidence>
<dbReference type="HOGENOM" id="CLU_009116_1_0_5"/>
<evidence type="ECO:0000256" key="2">
    <source>
        <dbReference type="ARBA" id="ARBA00005062"/>
    </source>
</evidence>
<dbReference type="STRING" id="1458461.BN1012_Phect3091"/>
<evidence type="ECO:0000256" key="9">
    <source>
        <dbReference type="ARBA" id="ARBA00023002"/>
    </source>
</evidence>
<dbReference type="RefSeq" id="WP_043949132.1">
    <property type="nucleotide sequence ID" value="NZ_HG966617.1"/>
</dbReference>
<evidence type="ECO:0000256" key="7">
    <source>
        <dbReference type="ARBA" id="ARBA00022697"/>
    </source>
</evidence>
<keyword evidence="6" id="KW-0028">Amino-acid biosynthesis</keyword>
<dbReference type="KEGG" id="pect:BN1012_Phect3091"/>
<feature type="active site" description="Proton donor" evidence="11">
    <location>
        <position position="213"/>
    </location>
</feature>
<evidence type="ECO:0000256" key="11">
    <source>
        <dbReference type="PIRSR" id="PIRSR000098-1"/>
    </source>
</evidence>
<comment type="pathway">
    <text evidence="2">Amino-acid biosynthesis; L-methionine biosynthesis via de novo pathway; L-homoserine from L-aspartate: step 3/3.</text>
</comment>
<dbReference type="GO" id="GO:0004412">
    <property type="term" value="F:homoserine dehydrogenase activity"/>
    <property type="evidence" value="ECO:0007669"/>
    <property type="project" value="UniProtKB-EC"/>
</dbReference>
<keyword evidence="16" id="KW-1185">Reference proteome</keyword>
<keyword evidence="8 12" id="KW-0521">NADP</keyword>
<dbReference type="EC" id="1.1.1.3" evidence="4"/>
<dbReference type="FunFam" id="3.30.360.10:FF:000005">
    <property type="entry name" value="Homoserine dehydrogenase"/>
    <property type="match status" value="1"/>
</dbReference>
<proteinExistence type="inferred from homology"/>
<dbReference type="UniPathway" id="UPA00051">
    <property type="reaction ID" value="UER00465"/>
</dbReference>
<evidence type="ECO:0000256" key="3">
    <source>
        <dbReference type="ARBA" id="ARBA00006753"/>
    </source>
</evidence>
<keyword evidence="7" id="KW-0791">Threonine biosynthesis</keyword>
<evidence type="ECO:0000256" key="10">
    <source>
        <dbReference type="ARBA" id="ARBA00023167"/>
    </source>
</evidence>
<dbReference type="OrthoDB" id="9808167at2"/>
<dbReference type="AlphaFoldDB" id="X5MB69"/>
<dbReference type="SUPFAM" id="SSF55021">
    <property type="entry name" value="ACT-like"/>
    <property type="match status" value="1"/>
</dbReference>
<evidence type="ECO:0000256" key="4">
    <source>
        <dbReference type="ARBA" id="ARBA00013213"/>
    </source>
</evidence>
<dbReference type="PIRSF" id="PIRSF000098">
    <property type="entry name" value="Homoser_dehydrog"/>
    <property type="match status" value="1"/>
</dbReference>
<keyword evidence="9 15" id="KW-0560">Oxidoreductase</keyword>
<dbReference type="GO" id="GO:0009088">
    <property type="term" value="P:threonine biosynthetic process"/>
    <property type="evidence" value="ECO:0007669"/>
    <property type="project" value="UniProtKB-UniPathway"/>
</dbReference>
<dbReference type="InterPro" id="IPR002912">
    <property type="entry name" value="ACT_dom"/>
</dbReference>
<dbReference type="PANTHER" id="PTHR43331">
    <property type="entry name" value="HOMOSERINE DEHYDROGENASE"/>
    <property type="match status" value="1"/>
</dbReference>
<reference evidence="15 16" key="1">
    <citation type="journal article" date="2014" name="Front. Genet.">
        <title>Genome and metabolic network of "Candidatus Phaeomarinobacter ectocarpi" Ec32, a new candidate genus of Alphaproteobacteria frequently associated with brown algae.</title>
        <authorList>
            <person name="Dittami S.M."/>
            <person name="Barbeyron T."/>
            <person name="Boyen C."/>
            <person name="Cambefort J."/>
            <person name="Collet G."/>
            <person name="Delage L."/>
            <person name="Gobet A."/>
            <person name="Groisillier A."/>
            <person name="Leblanc C."/>
            <person name="Michel G."/>
            <person name="Scornet D."/>
            <person name="Siegel A."/>
            <person name="Tapia J.E."/>
            <person name="Tonon T."/>
        </authorList>
    </citation>
    <scope>NUCLEOTIDE SEQUENCE [LARGE SCALE GENOMIC DNA]</scope>
    <source>
        <strain evidence="15 16">Ec32</strain>
    </source>
</reference>
<gene>
    <name evidence="15" type="ORF">BN1012_Phect3091</name>
</gene>
<dbReference type="GO" id="GO:0050661">
    <property type="term" value="F:NADP binding"/>
    <property type="evidence" value="ECO:0007669"/>
    <property type="project" value="InterPro"/>
</dbReference>
<dbReference type="EMBL" id="HG966617">
    <property type="protein sequence ID" value="CDO61303.1"/>
    <property type="molecule type" value="Genomic_DNA"/>
</dbReference>
<evidence type="ECO:0000256" key="6">
    <source>
        <dbReference type="ARBA" id="ARBA00022605"/>
    </source>
</evidence>
<dbReference type="InterPro" id="IPR016204">
    <property type="entry name" value="HDH"/>
</dbReference>
<accession>X5MB69</accession>
<dbReference type="GO" id="GO:0009086">
    <property type="term" value="P:methionine biosynthetic process"/>
    <property type="evidence" value="ECO:0007669"/>
    <property type="project" value="UniProtKB-KW"/>
</dbReference>
<evidence type="ECO:0000256" key="1">
    <source>
        <dbReference type="ARBA" id="ARBA00005056"/>
    </source>
</evidence>
<protein>
    <recommendedName>
        <fullName evidence="5">Homoserine dehydrogenase</fullName>
        <ecNumber evidence="4">1.1.1.3</ecNumber>
    </recommendedName>
</protein>
<keyword evidence="10" id="KW-0486">Methionine biosynthesis</keyword>
<feature type="domain" description="ACT" evidence="14">
    <location>
        <begin position="357"/>
        <end position="439"/>
    </location>
</feature>
<dbReference type="NCBIfam" id="NF004976">
    <property type="entry name" value="PRK06349.1"/>
    <property type="match status" value="1"/>
</dbReference>
<dbReference type="Gene3D" id="3.40.50.720">
    <property type="entry name" value="NAD(P)-binding Rossmann-like Domain"/>
    <property type="match status" value="1"/>
</dbReference>
<dbReference type="PROSITE" id="PS51671">
    <property type="entry name" value="ACT"/>
    <property type="match status" value="1"/>
</dbReference>
<evidence type="ECO:0000256" key="5">
    <source>
        <dbReference type="ARBA" id="ARBA00013376"/>
    </source>
</evidence>
<dbReference type="PATRIC" id="fig|1458461.3.peg.3097"/>
<evidence type="ECO:0000313" key="16">
    <source>
        <dbReference type="Proteomes" id="UP000032160"/>
    </source>
</evidence>
<dbReference type="Pfam" id="PF01842">
    <property type="entry name" value="ACT"/>
    <property type="match status" value="1"/>
</dbReference>
<evidence type="ECO:0000313" key="15">
    <source>
        <dbReference type="EMBL" id="CDO61303.1"/>
    </source>
</evidence>
<dbReference type="InterPro" id="IPR045865">
    <property type="entry name" value="ACT-like_dom_sf"/>
</dbReference>
<feature type="binding site" evidence="12">
    <location>
        <begin position="16"/>
        <end position="23"/>
    </location>
    <ligand>
        <name>NADP(+)</name>
        <dbReference type="ChEBI" id="CHEBI:58349"/>
    </ligand>
</feature>
<dbReference type="PROSITE" id="PS01042">
    <property type="entry name" value="HOMOSER_DHGENASE"/>
    <property type="match status" value="1"/>
</dbReference>
<dbReference type="SUPFAM" id="SSF51735">
    <property type="entry name" value="NAD(P)-binding Rossmann-fold domains"/>
    <property type="match status" value="1"/>
</dbReference>
<evidence type="ECO:0000259" key="14">
    <source>
        <dbReference type="PROSITE" id="PS51671"/>
    </source>
</evidence>
<dbReference type="InterPro" id="IPR001342">
    <property type="entry name" value="HDH_cat"/>
</dbReference>
<dbReference type="Pfam" id="PF00742">
    <property type="entry name" value="Homoserine_dh"/>
    <property type="match status" value="1"/>
</dbReference>
<evidence type="ECO:0000256" key="8">
    <source>
        <dbReference type="ARBA" id="ARBA00022857"/>
    </source>
</evidence>
<dbReference type="Gene3D" id="3.30.70.260">
    <property type="match status" value="1"/>
</dbReference>
<dbReference type="Gene3D" id="3.30.360.10">
    <property type="entry name" value="Dihydrodipicolinate Reductase, domain 2"/>
    <property type="match status" value="1"/>
</dbReference>
<name>X5MB69_9HYPH</name>
<dbReference type="SUPFAM" id="SSF55347">
    <property type="entry name" value="Glyceraldehyde-3-phosphate dehydrogenase-like, C-terminal domain"/>
    <property type="match status" value="1"/>
</dbReference>
<dbReference type="InterPro" id="IPR005106">
    <property type="entry name" value="Asp/hSer_DH_NAD-bd"/>
</dbReference>
<dbReference type="InterPro" id="IPR019811">
    <property type="entry name" value="HDH_CS"/>
</dbReference>
<comment type="pathway">
    <text evidence="1">Amino-acid biosynthesis; L-threonine biosynthesis; L-threonine from L-aspartate: step 3/5.</text>
</comment>